<dbReference type="SMR" id="A2EQT8"/>
<protein>
    <submittedName>
        <fullName evidence="1">Uncharacterized protein</fullName>
    </submittedName>
</protein>
<dbReference type="EMBL" id="DS113460">
    <property type="protein sequence ID" value="EAY04984.1"/>
    <property type="molecule type" value="Genomic_DNA"/>
</dbReference>
<dbReference type="AlphaFoldDB" id="A2EQT8"/>
<dbReference type="VEuPathDB" id="TrichDB:TVAGG3_0243520"/>
<keyword evidence="2" id="KW-1185">Reference proteome</keyword>
<evidence type="ECO:0000313" key="1">
    <source>
        <dbReference type="EMBL" id="EAY04984.1"/>
    </source>
</evidence>
<gene>
    <name evidence="1" type="ORF">TVAG_290540</name>
</gene>
<proteinExistence type="predicted"/>
<accession>A2EQT8</accession>
<organism evidence="1 2">
    <name type="scientific">Trichomonas vaginalis (strain ATCC PRA-98 / G3)</name>
    <dbReference type="NCBI Taxonomy" id="412133"/>
    <lineage>
        <taxon>Eukaryota</taxon>
        <taxon>Metamonada</taxon>
        <taxon>Parabasalia</taxon>
        <taxon>Trichomonadida</taxon>
        <taxon>Trichomonadidae</taxon>
        <taxon>Trichomonas</taxon>
    </lineage>
</organism>
<sequence>MKIPTQEEVETAKFLTQNKTMKFKQLPISPDPVDFVIKQYENVFNVCEHESISSKQSN</sequence>
<dbReference type="Proteomes" id="UP000001542">
    <property type="component" value="Unassembled WGS sequence"/>
</dbReference>
<name>A2EQT8_TRIV3</name>
<reference evidence="1" key="1">
    <citation type="submission" date="2006-10" db="EMBL/GenBank/DDBJ databases">
        <authorList>
            <person name="Amadeo P."/>
            <person name="Zhao Q."/>
            <person name="Wortman J."/>
            <person name="Fraser-Liggett C."/>
            <person name="Carlton J."/>
        </authorList>
    </citation>
    <scope>NUCLEOTIDE SEQUENCE</scope>
    <source>
        <strain evidence="1">G3</strain>
    </source>
</reference>
<dbReference type="InParanoid" id="A2EQT8"/>
<dbReference type="VEuPathDB" id="TrichDB:TVAG_290540"/>
<reference evidence="1" key="2">
    <citation type="journal article" date="2007" name="Science">
        <title>Draft genome sequence of the sexually transmitted pathogen Trichomonas vaginalis.</title>
        <authorList>
            <person name="Carlton J.M."/>
            <person name="Hirt R.P."/>
            <person name="Silva J.C."/>
            <person name="Delcher A.L."/>
            <person name="Schatz M."/>
            <person name="Zhao Q."/>
            <person name="Wortman J.R."/>
            <person name="Bidwell S.L."/>
            <person name="Alsmark U.C.M."/>
            <person name="Besteiro S."/>
            <person name="Sicheritz-Ponten T."/>
            <person name="Noel C.J."/>
            <person name="Dacks J.B."/>
            <person name="Foster P.G."/>
            <person name="Simillion C."/>
            <person name="Van de Peer Y."/>
            <person name="Miranda-Saavedra D."/>
            <person name="Barton G.J."/>
            <person name="Westrop G.D."/>
            <person name="Mueller S."/>
            <person name="Dessi D."/>
            <person name="Fiori P.L."/>
            <person name="Ren Q."/>
            <person name="Paulsen I."/>
            <person name="Zhang H."/>
            <person name="Bastida-Corcuera F.D."/>
            <person name="Simoes-Barbosa A."/>
            <person name="Brown M.T."/>
            <person name="Hayes R.D."/>
            <person name="Mukherjee M."/>
            <person name="Okumura C.Y."/>
            <person name="Schneider R."/>
            <person name="Smith A.J."/>
            <person name="Vanacova S."/>
            <person name="Villalvazo M."/>
            <person name="Haas B.J."/>
            <person name="Pertea M."/>
            <person name="Feldblyum T.V."/>
            <person name="Utterback T.R."/>
            <person name="Shu C.L."/>
            <person name="Osoegawa K."/>
            <person name="de Jong P.J."/>
            <person name="Hrdy I."/>
            <person name="Horvathova L."/>
            <person name="Zubacova Z."/>
            <person name="Dolezal P."/>
            <person name="Malik S.B."/>
            <person name="Logsdon J.M. Jr."/>
            <person name="Henze K."/>
            <person name="Gupta A."/>
            <person name="Wang C.C."/>
            <person name="Dunne R.L."/>
            <person name="Upcroft J.A."/>
            <person name="Upcroft P."/>
            <person name="White O."/>
            <person name="Salzberg S.L."/>
            <person name="Tang P."/>
            <person name="Chiu C.-H."/>
            <person name="Lee Y.-S."/>
            <person name="Embley T.M."/>
            <person name="Coombs G.H."/>
            <person name="Mottram J.C."/>
            <person name="Tachezy J."/>
            <person name="Fraser-Liggett C.M."/>
            <person name="Johnson P.J."/>
        </authorList>
    </citation>
    <scope>NUCLEOTIDE SEQUENCE [LARGE SCALE GENOMIC DNA]</scope>
    <source>
        <strain evidence="1">G3</strain>
    </source>
</reference>
<evidence type="ECO:0000313" key="2">
    <source>
        <dbReference type="Proteomes" id="UP000001542"/>
    </source>
</evidence>